<evidence type="ECO:0000256" key="1">
    <source>
        <dbReference type="ARBA" id="ARBA00003293"/>
    </source>
</evidence>
<dbReference type="GO" id="GO:0016787">
    <property type="term" value="F:hydrolase activity"/>
    <property type="evidence" value="ECO:0007669"/>
    <property type="project" value="UniProtKB-KW"/>
</dbReference>
<accession>A0AAW7CUB1</accession>
<dbReference type="GO" id="GO:0006260">
    <property type="term" value="P:DNA replication"/>
    <property type="evidence" value="ECO:0007669"/>
    <property type="project" value="UniProtKB-KW"/>
</dbReference>
<dbReference type="AlphaFoldDB" id="A0AAW7CUB1"/>
<gene>
    <name evidence="8" type="ORF">QSH02_06210</name>
</gene>
<organism evidence="8 9">
    <name type="scientific">Proteus faecis</name>
    <dbReference type="NCBI Taxonomy" id="2050967"/>
    <lineage>
        <taxon>Bacteria</taxon>
        <taxon>Pseudomonadati</taxon>
        <taxon>Pseudomonadota</taxon>
        <taxon>Gammaproteobacteria</taxon>
        <taxon>Enterobacterales</taxon>
        <taxon>Morganellaceae</taxon>
        <taxon>Proteus</taxon>
    </lineage>
</organism>
<evidence type="ECO:0000256" key="5">
    <source>
        <dbReference type="ARBA" id="ARBA00022759"/>
    </source>
</evidence>
<comment type="function">
    <text evidence="1">Possible endonuclease which induces a single-strand cut and initiates DNA replication.</text>
</comment>
<evidence type="ECO:0000259" key="7">
    <source>
        <dbReference type="Pfam" id="PF05840"/>
    </source>
</evidence>
<proteinExistence type="inferred from homology"/>
<dbReference type="RefSeq" id="WP_286038940.1">
    <property type="nucleotide sequence ID" value="NZ_JASVWJ010000006.1"/>
</dbReference>
<evidence type="ECO:0000256" key="2">
    <source>
        <dbReference type="ARBA" id="ARBA00009260"/>
    </source>
</evidence>
<dbReference type="EMBL" id="JASVWL010000003">
    <property type="protein sequence ID" value="MDL5354436.1"/>
    <property type="molecule type" value="Genomic_DNA"/>
</dbReference>
<comment type="similarity">
    <text evidence="2">Belongs to the phage GPA family.</text>
</comment>
<keyword evidence="5 8" id="KW-0255">Endonuclease</keyword>
<feature type="domain" description="Replication gene A protein-like" evidence="7">
    <location>
        <begin position="135"/>
        <end position="451"/>
    </location>
</feature>
<dbReference type="InterPro" id="IPR008766">
    <property type="entry name" value="Replication_gene_A-like"/>
</dbReference>
<evidence type="ECO:0000313" key="8">
    <source>
        <dbReference type="EMBL" id="MDL5354436.1"/>
    </source>
</evidence>
<dbReference type="GeneID" id="83612052"/>
<evidence type="ECO:0000313" key="9">
    <source>
        <dbReference type="Proteomes" id="UP001224739"/>
    </source>
</evidence>
<keyword evidence="4" id="KW-0540">Nuclease</keyword>
<dbReference type="Proteomes" id="UP001224739">
    <property type="component" value="Unassembled WGS sequence"/>
</dbReference>
<keyword evidence="3" id="KW-0235">DNA replication</keyword>
<dbReference type="GO" id="GO:0004519">
    <property type="term" value="F:endonuclease activity"/>
    <property type="evidence" value="ECO:0007669"/>
    <property type="project" value="UniProtKB-KW"/>
</dbReference>
<comment type="caution">
    <text evidence="8">The sequence shown here is derived from an EMBL/GenBank/DDBJ whole genome shotgun (WGS) entry which is preliminary data.</text>
</comment>
<dbReference type="Pfam" id="PF05840">
    <property type="entry name" value="Phage_GPA"/>
    <property type="match status" value="1"/>
</dbReference>
<reference evidence="8" key="1">
    <citation type="submission" date="2023-06" db="EMBL/GenBank/DDBJ databases">
        <title>Acute promotion of culturable opportunistic pathogens and persistent increase of antibiotic resistance following antibiotic exposure in mouse gut microbiota.</title>
        <authorList>
            <person name="Li L."/>
            <person name="Wang B."/>
            <person name="Sun Y."/>
            <person name="Wang M."/>
            <person name="Xu H."/>
        </authorList>
    </citation>
    <scope>NUCLEOTIDE SEQUENCE</scope>
    <source>
        <strain evidence="8">EPA10_1</strain>
    </source>
</reference>
<evidence type="ECO:0000256" key="4">
    <source>
        <dbReference type="ARBA" id="ARBA00022722"/>
    </source>
</evidence>
<keyword evidence="6" id="KW-0378">Hydrolase</keyword>
<evidence type="ECO:0000256" key="3">
    <source>
        <dbReference type="ARBA" id="ARBA00022705"/>
    </source>
</evidence>
<name>A0AAW7CUB1_9GAMM</name>
<protein>
    <submittedName>
        <fullName evidence="8">Replication endonuclease</fullName>
    </submittedName>
</protein>
<sequence length="715" mass="82268">MTSAVENNSDVFISMRRQKEEFQPGLSPKASLAERIMYDANPFDIEFRNSILGNVPDSLAIYFATRYSKIFKSGKKNSRRLANTFLRKFAQNVLPRYNLVLSKYQFDGVTSGYDFFPEKYVEQISNLHTLDRGTIKELANGIARYLTSTFTEFCQRADYENESDGAKFGYKKISKITSQIGTVPPYWKQFTQGRGITEGQMLSGLLRMMSDKWWYGRLKRMRDLRAEHLAIAVGQVQKSASPYISRRALHEWIEQKKRNWDYIKSFDLTNENGERVSLEEMVLASVSNPAVRRCELMVRMRGFENMANEMGYVGEFYTLTAPSKYHNVYSKGGFIEQWNGASPRDVQKYLCKVWSKVRAEYAREGIRPFGFRVVEPHHDSTPHWHLLLFVHPDHVATLRRIFAEYAREEDAFELKTKEAKEARFYVEPIDKEKGSATGYIAKYISKNIDGYAMDDEIDDETGQKCKDMAKAVSAWASLHRIRQFQQIGGAPVSVWRELRRLPGDEQILATEDMDNVRFASDVGDWYAYTELQGGATVKRQDLTVRLSYEVTEMGNEYGEDVKKIKGVYSPLACEDSFYLTRTAKWELVAKESTSVKGSGLAFDGAISAPWSSVNNCTGETRTINDEEKVVTEILDNFRSIGHEITLEDAQKMRNGSGIVIDDKAFRSFKDGSLIRTGTTQLKYRQFHERKDRIFNKVNKLREISHEENRNHSRIA</sequence>
<evidence type="ECO:0000256" key="6">
    <source>
        <dbReference type="ARBA" id="ARBA00022801"/>
    </source>
</evidence>